<dbReference type="Proteomes" id="UP000253551">
    <property type="component" value="Unassembled WGS sequence"/>
</dbReference>
<dbReference type="GO" id="GO:0005634">
    <property type="term" value="C:nucleus"/>
    <property type="evidence" value="ECO:0007669"/>
    <property type="project" value="UniProtKB-SubCell"/>
</dbReference>
<evidence type="ECO:0000259" key="6">
    <source>
        <dbReference type="SMART" id="SM00906"/>
    </source>
</evidence>
<dbReference type="InterPro" id="IPR050815">
    <property type="entry name" value="TF_fung"/>
</dbReference>
<name>A0A367KLI7_RHIST</name>
<evidence type="ECO:0000256" key="1">
    <source>
        <dbReference type="ARBA" id="ARBA00004123"/>
    </source>
</evidence>
<evidence type="ECO:0000313" key="8">
    <source>
        <dbReference type="Proteomes" id="UP000253551"/>
    </source>
</evidence>
<dbReference type="EMBL" id="PJQM01001147">
    <property type="protein sequence ID" value="RCI03095.1"/>
    <property type="molecule type" value="Genomic_DNA"/>
</dbReference>
<dbReference type="CDD" id="cd12148">
    <property type="entry name" value="fungal_TF_MHR"/>
    <property type="match status" value="1"/>
</dbReference>
<comment type="caution">
    <text evidence="7">The sequence shown here is derived from an EMBL/GenBank/DDBJ whole genome shotgun (WGS) entry which is preliminary data.</text>
</comment>
<dbReference type="GO" id="GO:0006351">
    <property type="term" value="P:DNA-templated transcription"/>
    <property type="evidence" value="ECO:0007669"/>
    <property type="project" value="InterPro"/>
</dbReference>
<keyword evidence="8" id="KW-1185">Reference proteome</keyword>
<evidence type="ECO:0000256" key="2">
    <source>
        <dbReference type="ARBA" id="ARBA00022723"/>
    </source>
</evidence>
<dbReference type="AlphaFoldDB" id="A0A367KLI7"/>
<dbReference type="GO" id="GO:0008270">
    <property type="term" value="F:zinc ion binding"/>
    <property type="evidence" value="ECO:0007669"/>
    <property type="project" value="InterPro"/>
</dbReference>
<keyword evidence="2" id="KW-0479">Metal-binding</keyword>
<proteinExistence type="predicted"/>
<reference evidence="7 8" key="1">
    <citation type="journal article" date="2018" name="G3 (Bethesda)">
        <title>Phylogenetic and Phylogenomic Definition of Rhizopus Species.</title>
        <authorList>
            <person name="Gryganskyi A.P."/>
            <person name="Golan J."/>
            <person name="Dolatabadi S."/>
            <person name="Mondo S."/>
            <person name="Robb S."/>
            <person name="Idnurm A."/>
            <person name="Muszewska A."/>
            <person name="Steczkiewicz K."/>
            <person name="Masonjones S."/>
            <person name="Liao H.L."/>
            <person name="Gajdeczka M.T."/>
            <person name="Anike F."/>
            <person name="Vuek A."/>
            <person name="Anishchenko I.M."/>
            <person name="Voigt K."/>
            <person name="de Hoog G.S."/>
            <person name="Smith M.E."/>
            <person name="Heitman J."/>
            <person name="Vilgalys R."/>
            <person name="Stajich J.E."/>
        </authorList>
    </citation>
    <scope>NUCLEOTIDE SEQUENCE [LARGE SCALE GENOMIC DNA]</scope>
    <source>
        <strain evidence="7 8">LSU 92-RS-03</strain>
    </source>
</reference>
<dbReference type="PANTHER" id="PTHR47338:SF5">
    <property type="entry name" value="ZN(II)2CYS6 TRANSCRIPTION FACTOR (EUROFUNG)"/>
    <property type="match status" value="1"/>
</dbReference>
<dbReference type="SMART" id="SM00906">
    <property type="entry name" value="Fungal_trans"/>
    <property type="match status" value="1"/>
</dbReference>
<dbReference type="STRING" id="4846.A0A367KLI7"/>
<feature type="domain" description="Xylanolytic transcriptional activator regulatory" evidence="6">
    <location>
        <begin position="139"/>
        <end position="219"/>
    </location>
</feature>
<dbReference type="GO" id="GO:0000981">
    <property type="term" value="F:DNA-binding transcription factor activity, RNA polymerase II-specific"/>
    <property type="evidence" value="ECO:0007669"/>
    <property type="project" value="InterPro"/>
</dbReference>
<dbReference type="GO" id="GO:0003677">
    <property type="term" value="F:DNA binding"/>
    <property type="evidence" value="ECO:0007669"/>
    <property type="project" value="InterPro"/>
</dbReference>
<gene>
    <name evidence="7" type="ORF">CU098_004827</name>
</gene>
<evidence type="ECO:0000256" key="3">
    <source>
        <dbReference type="ARBA" id="ARBA00023015"/>
    </source>
</evidence>
<organism evidence="7 8">
    <name type="scientific">Rhizopus stolonifer</name>
    <name type="common">Rhizopus nigricans</name>
    <dbReference type="NCBI Taxonomy" id="4846"/>
    <lineage>
        <taxon>Eukaryota</taxon>
        <taxon>Fungi</taxon>
        <taxon>Fungi incertae sedis</taxon>
        <taxon>Mucoromycota</taxon>
        <taxon>Mucoromycotina</taxon>
        <taxon>Mucoromycetes</taxon>
        <taxon>Mucorales</taxon>
        <taxon>Mucorineae</taxon>
        <taxon>Rhizopodaceae</taxon>
        <taxon>Rhizopus</taxon>
    </lineage>
</organism>
<protein>
    <recommendedName>
        <fullName evidence="6">Xylanolytic transcriptional activator regulatory domain-containing protein</fullName>
    </recommendedName>
</protein>
<dbReference type="PANTHER" id="PTHR47338">
    <property type="entry name" value="ZN(II)2CYS6 TRANSCRIPTION FACTOR (EUROFUNG)-RELATED"/>
    <property type="match status" value="1"/>
</dbReference>
<evidence type="ECO:0000313" key="7">
    <source>
        <dbReference type="EMBL" id="RCI03095.1"/>
    </source>
</evidence>
<comment type="subcellular location">
    <subcellularLocation>
        <location evidence="1">Nucleus</location>
    </subcellularLocation>
</comment>
<dbReference type="Pfam" id="PF04082">
    <property type="entry name" value="Fungal_trans"/>
    <property type="match status" value="1"/>
</dbReference>
<keyword evidence="5" id="KW-0539">Nucleus</keyword>
<evidence type="ECO:0000256" key="4">
    <source>
        <dbReference type="ARBA" id="ARBA00023163"/>
    </source>
</evidence>
<dbReference type="InterPro" id="IPR007219">
    <property type="entry name" value="XnlR_reg_dom"/>
</dbReference>
<evidence type="ECO:0000256" key="5">
    <source>
        <dbReference type="ARBA" id="ARBA00023242"/>
    </source>
</evidence>
<dbReference type="OrthoDB" id="2123952at2759"/>
<accession>A0A367KLI7</accession>
<keyword evidence="3" id="KW-0805">Transcription regulation</keyword>
<sequence>MLEDRLAQLERRLPDNLTNNIDKETGSDFPPTEIVTHLVDLFFQYINSVFPLVHRVRLLQSISDGTVHEPLLWSVMAIGARFSNHPNIKTDPPYWAGEKFAEKATSLINASLLEPTIPNIQFWGIMSCLEYGRASGSKAWTYGGIAVRMCQELTLTREETLKMPITALDGSIDNVAMALRRRIFWSCFCLDKFSSISTSRPQGFEVGEYDAEKPTSHESKLLWDPFQAYTVDSVMIEEDPLMDVITYYLGVLEIFGEVAKMMNRTRAESTSIIWPPIKNHDLMTKRMRQWAEELPEQYQFTPANVKRYRETASQNYLNYWLCSHTMYCAGMLMLNKGSLAYSDLGPTEVPAEVHKSIEASIATCKEYVEIAMEAFTKLRDYCGSNVLPYMGYAAYIFASVLMTSTFSSDPESYNKSSSYLAILFDTIKHLRPYWPVGERLAITTNDMLSVHGKLYDGQDQDTKLKQKEKITSYYNPKSNTGNEVSITTVPNEILLPSPEAPIIPTSATAILPFSSLNSDSISTYNYSQPQQLGVNGNEIDFNSCEFLNDSALFGQMVLDTSKPPQTMGNMFGYYPPLTNIIPSSTTTTATYPIVAPLYQPYPYSYQQQQHQ</sequence>
<keyword evidence="4" id="KW-0804">Transcription</keyword>